<evidence type="ECO:0000256" key="2">
    <source>
        <dbReference type="ARBA" id="ARBA00006768"/>
    </source>
</evidence>
<keyword evidence="7" id="KW-0378">Hydrolase</keyword>
<keyword evidence="9" id="KW-1185">Reference proteome</keyword>
<dbReference type="Pfam" id="PF03636">
    <property type="entry name" value="Glyco_hydro_65N"/>
    <property type="match status" value="1"/>
</dbReference>
<dbReference type="Proteomes" id="UP000015354">
    <property type="component" value="Unassembled WGS sequence"/>
</dbReference>
<proteinExistence type="inferred from homology"/>
<dbReference type="Pfam" id="PF03632">
    <property type="entry name" value="Glyco_hydro_65m"/>
    <property type="match status" value="1"/>
</dbReference>
<dbReference type="Gene3D" id="2.60.420.10">
    <property type="entry name" value="Maltose phosphorylase, domain 3"/>
    <property type="match status" value="1"/>
</dbReference>
<dbReference type="AlphaFoldDB" id="S9TWV9"/>
<evidence type="ECO:0000313" key="8">
    <source>
        <dbReference type="EMBL" id="EPY23433.1"/>
    </source>
</evidence>
<comment type="similarity">
    <text evidence="2">Belongs to the glycosyl hydrolase 65 family.</text>
</comment>
<feature type="domain" description="Glycoside hydrolase family 65 C-terminal" evidence="5">
    <location>
        <begin position="800"/>
        <end position="847"/>
    </location>
</feature>
<dbReference type="PANTHER" id="PTHR11051:SF8">
    <property type="entry name" value="PROTEIN-GLUCOSYLGALACTOSYLHYDROXYLYSINE GLUCOSIDASE"/>
    <property type="match status" value="1"/>
</dbReference>
<feature type="region of interest" description="Disordered" evidence="3">
    <location>
        <begin position="72"/>
        <end position="94"/>
    </location>
</feature>
<evidence type="ECO:0000259" key="4">
    <source>
        <dbReference type="Pfam" id="PF03632"/>
    </source>
</evidence>
<dbReference type="GO" id="GO:0030246">
    <property type="term" value="F:carbohydrate binding"/>
    <property type="evidence" value="ECO:0007669"/>
    <property type="project" value="InterPro"/>
</dbReference>
<dbReference type="GO" id="GO:0005975">
    <property type="term" value="P:carbohydrate metabolic process"/>
    <property type="evidence" value="ECO:0007669"/>
    <property type="project" value="InterPro"/>
</dbReference>
<protein>
    <submittedName>
        <fullName evidence="8">Alpha,alpha-trehalase</fullName>
    </submittedName>
    <submittedName>
        <fullName evidence="7">Glycosyl hydrolase</fullName>
    </submittedName>
</protein>
<evidence type="ECO:0000256" key="3">
    <source>
        <dbReference type="SAM" id="MobiDB-lite"/>
    </source>
</evidence>
<dbReference type="Gene3D" id="1.10.150.240">
    <property type="entry name" value="Putative phosphatase, domain 2"/>
    <property type="match status" value="1"/>
</dbReference>
<dbReference type="Pfam" id="PF03633">
    <property type="entry name" value="Glyco_hydro_65C"/>
    <property type="match status" value="1"/>
</dbReference>
<dbReference type="InterPro" id="IPR023198">
    <property type="entry name" value="PGP-like_dom2"/>
</dbReference>
<evidence type="ECO:0000313" key="7">
    <source>
        <dbReference type="EMBL" id="EPY21059.1"/>
    </source>
</evidence>
<dbReference type="Gene3D" id="3.40.50.1000">
    <property type="entry name" value="HAD superfamily/HAD-like"/>
    <property type="match status" value="1"/>
</dbReference>
<organism evidence="7 9">
    <name type="scientific">Strigomonas culicis</name>
    <dbReference type="NCBI Taxonomy" id="28005"/>
    <lineage>
        <taxon>Eukaryota</taxon>
        <taxon>Discoba</taxon>
        <taxon>Euglenozoa</taxon>
        <taxon>Kinetoplastea</taxon>
        <taxon>Metakinetoplastina</taxon>
        <taxon>Trypanosomatida</taxon>
        <taxon>Trypanosomatidae</taxon>
        <taxon>Strigomonadinae</taxon>
        <taxon>Strigomonas</taxon>
    </lineage>
</organism>
<dbReference type="EMBL" id="ATMH01007715">
    <property type="protein sequence ID" value="EPY23433.1"/>
    <property type="molecule type" value="Genomic_DNA"/>
</dbReference>
<dbReference type="SUPFAM" id="SSF48208">
    <property type="entry name" value="Six-hairpin glycosidases"/>
    <property type="match status" value="1"/>
</dbReference>
<feature type="domain" description="Glycoside hydrolase family 65 central catalytic" evidence="4">
    <location>
        <begin position="434"/>
        <end position="790"/>
    </location>
</feature>
<feature type="compositionally biased region" description="Low complexity" evidence="3">
    <location>
        <begin position="72"/>
        <end position="85"/>
    </location>
</feature>
<name>S9TWV9_9TRYP</name>
<dbReference type="InterPro" id="IPR036412">
    <property type="entry name" value="HAD-like_sf"/>
</dbReference>
<dbReference type="EMBL" id="ATMH01008714">
    <property type="protein sequence ID" value="EPY21059.1"/>
    <property type="molecule type" value="Genomic_DNA"/>
</dbReference>
<dbReference type="SUPFAM" id="SSF56784">
    <property type="entry name" value="HAD-like"/>
    <property type="match status" value="1"/>
</dbReference>
<gene>
    <name evidence="8" type="ORF">STCU_07715</name>
    <name evidence="7" type="ORF">STCU_08714</name>
</gene>
<dbReference type="InterPro" id="IPR011013">
    <property type="entry name" value="Gal_mutarotase_sf_dom"/>
</dbReference>
<accession>S9TWV9</accession>
<reference evidence="7" key="2">
    <citation type="submission" date="2013-03" db="EMBL/GenBank/DDBJ databases">
        <authorList>
            <person name="Motta M.C.M."/>
            <person name="Martins A.C.A."/>
            <person name="Preta C.M.C.C."/>
            <person name="Silva R."/>
            <person name="de Souza S.S."/>
            <person name="Klein C.C."/>
            <person name="de Almeida L.G.P."/>
            <person name="Cunha O.L."/>
            <person name="Colabardini A.C."/>
            <person name="Lima B.A."/>
            <person name="Machado C.R."/>
            <person name="Soares C.M.A."/>
            <person name="de Menezes C.B.A."/>
            <person name="Bartolomeu D.C."/>
            <person name="Grisard E.C."/>
            <person name="Fantinatti-Garboggini F."/>
            <person name="Rodrigues-Luiz G.F."/>
            <person name="Wagner G."/>
            <person name="Goldman G.H."/>
            <person name="Fietto J.L.R."/>
            <person name="Ciapina L.P."/>
            <person name="Brocchi M."/>
            <person name="Elias M.C."/>
            <person name="Goldman M.H.S."/>
            <person name="Sagot M.-F."/>
            <person name="Pereira M."/>
            <person name="Stoco P.H."/>
            <person name="Teixeira S.M.R."/>
            <person name="de Mendonca-Neto R.P."/>
            <person name="Maciel T.E.F."/>
            <person name="Mendes T.A.O."/>
            <person name="Urmenyi T.P."/>
            <person name="Teixeira M.M.G."/>
            <person name="de Camargo E.F.P."/>
            <person name="de Sousa W."/>
            <person name="Schenkman S."/>
            <person name="de Vasconcelos A.T.R."/>
        </authorList>
    </citation>
    <scope>NUCLEOTIDE SEQUENCE</scope>
</reference>
<sequence length="1163" mass="130758">MSNDDYLTETTLRLKERQCDSWEIRDTSLPTKSNQVCESLFTIGNGIIGIRGYPEESPTSINLYQSPQLETGTASSSLSGTTPSTFRTNRHSGSGNKLDKMDTWVGTDRMFSGRDAFVAGFYEQRLINRPRPFSVGLCSKETFLVPVPDAFSINVLIAGEHVSGHSGRIVSLTRKLDLKTGEFRRRMVWESHNNREVVIESRRLASVVRKNIAAVHYTVMAKNVSNTDIRIVSRLDILRDSKRRRQYDVESVLTEGSLQDATSVVFVRTRNSCRNLAVACVESCGSCTVSDNNFRTFEPPAASVENSSVDFTDGSQNQCGSSLPPCSPTTSSPVSIAKTTLTPRCSESEKGTEVAFISCISEHVKIELVKFIGYFGNEDGEQEELNEIAVQATRKAAQKGWDAFAEENRRAMQKYWERVDVRLRGAHTLQGAMRYNLLQINNAYSQTGLFAFPTRGLTSGVDGGLQRWDVDAFIVPFLSHLNPAKARSILEFRIRGLTQARNIAADLDLPRGALYPRLTIDGSDNPSSICAAFLFMNAVIAFALHQYVIITNDWGILDDGGAELLFSTALVWMEWGRWDKGVFHLRSVSGPDTYNGIVDNNFFTNTLARYHLEWAVQLGAHYSEANVQRWAQIKAYCAMDDLDLEHMERAATHMAQFFDSTHRVYPVDQAFMRKKKWVVDDLKQSNKSSLISCYHPNVIYRHQVCRIPDVLLAMAMLPTQFTADEVKANLSFYEPITSTESALNNTIFGMLHAGVHNYEAASKHFQKALCVNVNGTTDSCMHLTTAAGAWLLLTVGFAGMRVIKGMLHFNPRTPELCDEYQFDCRHNGCVVRVCVKPRLAVYTLVEAPAKVKDLLISHSTGSRVHLHLSVPQTVRIFYESRVLDFDGIIFELDSIVKDIEPIHFEAWRETLEDFFQKSGGQPDFRLTKESYLAYLRHGKPFYGLNEIFKKNNHPVLPTGKVTDTMQALTLHGLARKKLEVFRALVKRDGLKFKEGVFEFLAHLRECEISIGCVAGSKNGRWLLQETPRLRVLLDSYLDANDGEDRGLRWRPETDYFDECSNSIDSAKKRTIIVLDGIDGFSKHALGQFCMVIDVSDDPDETPMDVPRMNRNNFNELTVQGLDEFLCGEISKQRSGDAARRKRIIHDSFTSLVSAEVENTSFAS</sequence>
<dbReference type="Gene3D" id="1.50.10.10">
    <property type="match status" value="1"/>
</dbReference>
<dbReference type="InterPro" id="IPR008928">
    <property type="entry name" value="6-hairpin_glycosidase_sf"/>
</dbReference>
<dbReference type="InterPro" id="IPR037018">
    <property type="entry name" value="GH65_N"/>
</dbReference>
<dbReference type="InterPro" id="IPR023214">
    <property type="entry name" value="HAD_sf"/>
</dbReference>
<reference evidence="7 9" key="1">
    <citation type="journal article" date="2013" name="PLoS ONE">
        <title>Predicting the Proteins of Angomonas deanei, Strigomonas culicis and Their Respective Endosymbionts Reveals New Aspects of the Trypanosomatidae Family.</title>
        <authorList>
            <person name="Motta M.C."/>
            <person name="Martins A.C."/>
            <person name="de Souza S.S."/>
            <person name="Catta-Preta C.M."/>
            <person name="Silva R."/>
            <person name="Klein C.C."/>
            <person name="de Almeida L.G."/>
            <person name="de Lima Cunha O."/>
            <person name="Ciapina L.P."/>
            <person name="Brocchi M."/>
            <person name="Colabardini A.C."/>
            <person name="de Araujo Lima B."/>
            <person name="Machado C.R."/>
            <person name="de Almeida Soares C.M."/>
            <person name="Probst C.M."/>
            <person name="de Menezes C.B."/>
            <person name="Thompson C.E."/>
            <person name="Bartholomeu D.C."/>
            <person name="Gradia D.F."/>
            <person name="Pavoni D.P."/>
            <person name="Grisard E.C."/>
            <person name="Fantinatti-Garboggini F."/>
            <person name="Marchini F.K."/>
            <person name="Rodrigues-Luiz G.F."/>
            <person name="Wagner G."/>
            <person name="Goldman G.H."/>
            <person name="Fietto J.L."/>
            <person name="Elias M.C."/>
            <person name="Goldman M.H."/>
            <person name="Sagot M.F."/>
            <person name="Pereira M."/>
            <person name="Stoco P.H."/>
            <person name="de Mendonca-Neto R.P."/>
            <person name="Teixeira S.M."/>
            <person name="Maciel T.E."/>
            <person name="de Oliveira Mendes T.A."/>
            <person name="Urmenyi T.P."/>
            <person name="de Souza W."/>
            <person name="Schenkman S."/>
            <person name="de Vasconcelos A.T."/>
        </authorList>
    </citation>
    <scope>NUCLEOTIDE SEQUENCE [LARGE SCALE GENOMIC DNA]</scope>
</reference>
<dbReference type="InterPro" id="IPR005195">
    <property type="entry name" value="Glyco_hydro_65_M"/>
</dbReference>
<evidence type="ECO:0000256" key="1">
    <source>
        <dbReference type="ARBA" id="ARBA00001576"/>
    </source>
</evidence>
<dbReference type="InterPro" id="IPR005196">
    <property type="entry name" value="Glyco_hydro_65_N"/>
</dbReference>
<dbReference type="GO" id="GO:0004555">
    <property type="term" value="F:alpha,alpha-trehalase activity"/>
    <property type="evidence" value="ECO:0007669"/>
    <property type="project" value="UniProtKB-EC"/>
</dbReference>
<dbReference type="SUPFAM" id="SSF74650">
    <property type="entry name" value="Galactose mutarotase-like"/>
    <property type="match status" value="1"/>
</dbReference>
<comment type="catalytic activity">
    <reaction evidence="1">
        <text>alpha,alpha-trehalose + H2O = alpha-D-glucose + beta-D-glucose</text>
        <dbReference type="Rhea" id="RHEA:32675"/>
        <dbReference type="ChEBI" id="CHEBI:15377"/>
        <dbReference type="ChEBI" id="CHEBI:15903"/>
        <dbReference type="ChEBI" id="CHEBI:16551"/>
        <dbReference type="ChEBI" id="CHEBI:17925"/>
        <dbReference type="EC" id="3.2.1.28"/>
    </reaction>
</comment>
<dbReference type="InterPro" id="IPR005194">
    <property type="entry name" value="Glyco_hydro_65_C"/>
</dbReference>
<evidence type="ECO:0000259" key="6">
    <source>
        <dbReference type="Pfam" id="PF03636"/>
    </source>
</evidence>
<dbReference type="PANTHER" id="PTHR11051">
    <property type="entry name" value="GLYCOSYL HYDROLASE-RELATED"/>
    <property type="match status" value="1"/>
</dbReference>
<feature type="domain" description="Glycoside hydrolase family 65 N-terminal" evidence="6">
    <location>
        <begin position="31"/>
        <end position="281"/>
    </location>
</feature>
<evidence type="ECO:0000313" key="9">
    <source>
        <dbReference type="Proteomes" id="UP000015354"/>
    </source>
</evidence>
<dbReference type="Gene3D" id="2.70.98.40">
    <property type="entry name" value="Glycoside hydrolase, family 65, N-terminal domain"/>
    <property type="match status" value="1"/>
</dbReference>
<comment type="caution">
    <text evidence="7">The sequence shown here is derived from an EMBL/GenBank/DDBJ whole genome shotgun (WGS) entry which is preliminary data.</text>
</comment>
<dbReference type="InterPro" id="IPR012341">
    <property type="entry name" value="6hp_glycosidase-like_sf"/>
</dbReference>
<dbReference type="OrthoDB" id="200349at2759"/>
<evidence type="ECO:0000259" key="5">
    <source>
        <dbReference type="Pfam" id="PF03633"/>
    </source>
</evidence>